<feature type="compositionally biased region" description="Acidic residues" evidence="1">
    <location>
        <begin position="376"/>
        <end position="386"/>
    </location>
</feature>
<evidence type="ECO:0000256" key="1">
    <source>
        <dbReference type="SAM" id="MobiDB-lite"/>
    </source>
</evidence>
<reference evidence="2 3" key="1">
    <citation type="submission" date="2019-04" db="EMBL/GenBank/DDBJ databases">
        <title>Comparative genomics and transcriptomics to analyze fruiting body development in filamentous ascomycetes.</title>
        <authorList>
            <consortium name="DOE Joint Genome Institute"/>
            <person name="Lutkenhaus R."/>
            <person name="Traeger S."/>
            <person name="Breuer J."/>
            <person name="Kuo A."/>
            <person name="Lipzen A."/>
            <person name="Pangilinan J."/>
            <person name="Dilworth D."/>
            <person name="Sandor L."/>
            <person name="Poggeler S."/>
            <person name="Barry K."/>
            <person name="Grigoriev I.V."/>
            <person name="Nowrousian M."/>
        </authorList>
    </citation>
    <scope>NUCLEOTIDE SEQUENCE [LARGE SCALE GENOMIC DNA]</scope>
    <source>
        <strain evidence="2 3">CBS 389.68</strain>
    </source>
</reference>
<name>A0A4S2MNU0_9PEZI</name>
<protein>
    <submittedName>
        <fullName evidence="2">Uncharacterized protein</fullName>
    </submittedName>
</protein>
<gene>
    <name evidence="2" type="ORF">EX30DRAFT_373523</name>
</gene>
<organism evidence="2 3">
    <name type="scientific">Ascodesmis nigricans</name>
    <dbReference type="NCBI Taxonomy" id="341454"/>
    <lineage>
        <taxon>Eukaryota</taxon>
        <taxon>Fungi</taxon>
        <taxon>Dikarya</taxon>
        <taxon>Ascomycota</taxon>
        <taxon>Pezizomycotina</taxon>
        <taxon>Pezizomycetes</taxon>
        <taxon>Pezizales</taxon>
        <taxon>Ascodesmidaceae</taxon>
        <taxon>Ascodesmis</taxon>
    </lineage>
</organism>
<feature type="compositionally biased region" description="Basic residues" evidence="1">
    <location>
        <begin position="167"/>
        <end position="177"/>
    </location>
</feature>
<evidence type="ECO:0000313" key="2">
    <source>
        <dbReference type="EMBL" id="TGZ78831.1"/>
    </source>
</evidence>
<feature type="compositionally biased region" description="Pro residues" evidence="1">
    <location>
        <begin position="28"/>
        <end position="38"/>
    </location>
</feature>
<feature type="compositionally biased region" description="Low complexity" evidence="1">
    <location>
        <begin position="222"/>
        <end position="239"/>
    </location>
</feature>
<feature type="compositionally biased region" description="Basic and acidic residues" evidence="1">
    <location>
        <begin position="178"/>
        <end position="188"/>
    </location>
</feature>
<sequence>MPPKTPRFIPLHTLHDPPPATTHQTPRFRPPPPLPLATPTPAARKGKPAFIKPSQAPASDTRSRSAYPRFKTSTPTVKEGGGRRLRFAGRGRGREEVEEDGDNGREGRRKRVKVGGEEEGEEEGDGAGEGVVVRTRGNGVEIESGSDEEVEYRAGNETGGNDPNKKRGDKTHHNHKQHNIEDPTDDPHFSTPQHENTQKDTDNDTDTDTVPTPHRPSRFAFSTPLPQLPTTTTSSSAAPNTFLSRLRAATPPTANIPAPQLLLMSPEKRRTTYTPGGLASTVATWIVQARNAFEGRVKREEVLRVRVAEAKGRVVGGVCIGEEKEMVKVVLVGKEVVREGDEVVVRWPWSEVDVRGECVRVAVFWSLERRGEEEIGADEVPEDWDGGYDIGEARDRSEASQREVEVEDIDGLQR</sequence>
<feature type="compositionally biased region" description="Basic and acidic residues" evidence="1">
    <location>
        <begin position="391"/>
        <end position="404"/>
    </location>
</feature>
<evidence type="ECO:0000313" key="3">
    <source>
        <dbReference type="Proteomes" id="UP000298138"/>
    </source>
</evidence>
<feature type="region of interest" description="Disordered" evidence="1">
    <location>
        <begin position="1"/>
        <end position="239"/>
    </location>
</feature>
<feature type="compositionally biased region" description="Acidic residues" evidence="1">
    <location>
        <begin position="117"/>
        <end position="126"/>
    </location>
</feature>
<proteinExistence type="predicted"/>
<dbReference type="Proteomes" id="UP000298138">
    <property type="component" value="Unassembled WGS sequence"/>
</dbReference>
<dbReference type="InParanoid" id="A0A4S2MNU0"/>
<dbReference type="AlphaFoldDB" id="A0A4S2MNU0"/>
<keyword evidence="3" id="KW-1185">Reference proteome</keyword>
<dbReference type="EMBL" id="ML220137">
    <property type="protein sequence ID" value="TGZ78831.1"/>
    <property type="molecule type" value="Genomic_DNA"/>
</dbReference>
<feature type="compositionally biased region" description="Acidic residues" evidence="1">
    <location>
        <begin position="405"/>
        <end position="414"/>
    </location>
</feature>
<feature type="region of interest" description="Disordered" evidence="1">
    <location>
        <begin position="376"/>
        <end position="414"/>
    </location>
</feature>
<accession>A0A4S2MNU0</accession>